<evidence type="ECO:0000313" key="2">
    <source>
        <dbReference type="Proteomes" id="UP000467428"/>
    </source>
</evidence>
<sequence>MVLDQILIPYDQPMSVVRMLAEAGKPFPHPQAVHVAAQMLVRPLIAAWEANPPEEGSDLWKWIFPARAAATNMDPRSTNTNQFVTYIELARKARELLATGGGEPLSLDSLLNDLTLDVKLAVLVARLGHNGILQLIDRRISAAARAATRQEAEPGPHLDLLTLEATEAPSYRTMSYSDIRAMADPGVATIEEYLHGDPKAEQAPILKYFAAQWVTHITTLWDEHYRPALAELHRCEKNDIGSELFADLNKMRQDYVHNQGIASSRQSKNKRLNWFEEGDQMIPTSEDYEKLFAEVRAELEFLRKAPTPKTTPNRTAIKGTVPVDLRSMFKTTAAAAGLGANAALEEAVQLWISSKQAD</sequence>
<keyword evidence="2" id="KW-1185">Reference proteome</keyword>
<dbReference type="Proteomes" id="UP000467428">
    <property type="component" value="Plasmid pJCM18538"/>
</dbReference>
<name>A0A7I7RQL5_9MYCO</name>
<dbReference type="KEGG" id="marz:MARA_00200"/>
<proteinExistence type="predicted"/>
<reference evidence="1 2" key="1">
    <citation type="journal article" date="2019" name="Emerg. Microbes Infect.">
        <title>Comprehensive subspecies identification of 175 nontuberculous mycobacteria species based on 7547 genomic profiles.</title>
        <authorList>
            <person name="Matsumoto Y."/>
            <person name="Kinjo T."/>
            <person name="Motooka D."/>
            <person name="Nabeya D."/>
            <person name="Jung N."/>
            <person name="Uechi K."/>
            <person name="Horii T."/>
            <person name="Iida T."/>
            <person name="Fujita J."/>
            <person name="Nakamura S."/>
        </authorList>
    </citation>
    <scope>NUCLEOTIDE SEQUENCE [LARGE SCALE GENOMIC DNA]</scope>
    <source>
        <strain evidence="1 2">JCM 18538</strain>
        <plasmid evidence="1">pJCM18538</plasmid>
    </source>
</reference>
<keyword evidence="1" id="KW-0614">Plasmid</keyword>
<dbReference type="AlphaFoldDB" id="A0A7I7RQL5"/>
<organism evidence="1 2">
    <name type="scientific">Mycolicibacterium arabiense</name>
    <dbReference type="NCBI Taxonomy" id="1286181"/>
    <lineage>
        <taxon>Bacteria</taxon>
        <taxon>Bacillati</taxon>
        <taxon>Actinomycetota</taxon>
        <taxon>Actinomycetes</taxon>
        <taxon>Mycobacteriales</taxon>
        <taxon>Mycobacteriaceae</taxon>
        <taxon>Mycolicibacterium</taxon>
    </lineage>
</organism>
<dbReference type="EMBL" id="AP022592">
    <property type="protein sequence ID" value="BBY46590.1"/>
    <property type="molecule type" value="Genomic_DNA"/>
</dbReference>
<accession>A0A7I7RQL5</accession>
<gene>
    <name evidence="1" type="ORF">MARA_00200</name>
</gene>
<geneLocation type="plasmid" evidence="1">
    <name>pJCM18538</name>
</geneLocation>
<protein>
    <submittedName>
        <fullName evidence="1">Uncharacterized protein</fullName>
    </submittedName>
</protein>
<evidence type="ECO:0000313" key="1">
    <source>
        <dbReference type="EMBL" id="BBY46590.1"/>
    </source>
</evidence>